<gene>
    <name evidence="2" type="ORF">EPUL_004209</name>
</gene>
<dbReference type="CDD" id="cd09917">
    <property type="entry name" value="F-box_SF"/>
    <property type="match status" value="1"/>
</dbReference>
<dbReference type="STRING" id="225359.A0A2S4PNI4"/>
<feature type="domain" description="F-box" evidence="1">
    <location>
        <begin position="4"/>
        <end position="39"/>
    </location>
</feature>
<dbReference type="Gene3D" id="1.20.1280.50">
    <property type="match status" value="1"/>
</dbReference>
<proteinExistence type="predicted"/>
<dbReference type="InterPro" id="IPR001810">
    <property type="entry name" value="F-box_dom"/>
</dbReference>
<evidence type="ECO:0000259" key="1">
    <source>
        <dbReference type="PROSITE" id="PS50181"/>
    </source>
</evidence>
<dbReference type="SUPFAM" id="SSF81383">
    <property type="entry name" value="F-box domain"/>
    <property type="match status" value="1"/>
</dbReference>
<dbReference type="Proteomes" id="UP000237438">
    <property type="component" value="Unassembled WGS sequence"/>
</dbReference>
<dbReference type="OrthoDB" id="10452829at2759"/>
<dbReference type="PROSITE" id="PS50181">
    <property type="entry name" value="FBOX"/>
    <property type="match status" value="1"/>
</dbReference>
<accession>A0A2S4PNI4</accession>
<evidence type="ECO:0000313" key="3">
    <source>
        <dbReference type="Proteomes" id="UP000237438"/>
    </source>
</evidence>
<dbReference type="SMART" id="SM00256">
    <property type="entry name" value="FBOX"/>
    <property type="match status" value="1"/>
</dbReference>
<organism evidence="2 3">
    <name type="scientific">Erysiphe pulchra</name>
    <dbReference type="NCBI Taxonomy" id="225359"/>
    <lineage>
        <taxon>Eukaryota</taxon>
        <taxon>Fungi</taxon>
        <taxon>Dikarya</taxon>
        <taxon>Ascomycota</taxon>
        <taxon>Pezizomycotina</taxon>
        <taxon>Leotiomycetes</taxon>
        <taxon>Erysiphales</taxon>
        <taxon>Erysiphaceae</taxon>
        <taxon>Erysiphe</taxon>
    </lineage>
</organism>
<protein>
    <recommendedName>
        <fullName evidence="1">F-box domain-containing protein</fullName>
    </recommendedName>
</protein>
<comment type="caution">
    <text evidence="2">The sequence shown here is derived from an EMBL/GenBank/DDBJ whole genome shotgun (WGS) entry which is preliminary data.</text>
</comment>
<sequence>MEFNDIIKRLPHDLCFEIADYLYFEDLLRVRLVSRSWYQAFCKTDICAHAIRKQTSYPLENFFKKFGVNYAELDDEKKGDCLRKFMINRIRREHGIASSIFELEYDFTGLHVDFFHYSDGRIAIFCHEIIIVEDLNTRQLSAFEYPPNATHRTAGTTRLVGQFLISSFIDDEEDEQLVIWNVVSRRMHLIPITEVIFSATSYDNQVGLVVTDPDDSGNELFVLTWNEEDGLEIQWGIHKFDDPKDCKECNLYARIFFHPSKKGVVFLTILTRLLTKYDSSTYGTRITVYCFEDSRLISTQQEIIKTKILPSGYDTFLHSNENQISFLALEPPFGWIAPKLKNSIFVKQTLDTDEGPEVRWLPVRQSENEAPLVQEPPFDQEQLPAENQQSNVRQESYVRWIERPNGFVPLLQQRISSDETLYDHLIYDMSTKRFTHFKVPLHHTYQESLFSHGSLIWNDQVLIRACHENVEKLQVITLSKGLSGLWSGSMGNNDSSHSSRSSIMCGENRSSCHSSPYEFQDGLQENFGVKVTGDDNFVVLK</sequence>
<feature type="non-terminal residue" evidence="2">
    <location>
        <position position="541"/>
    </location>
</feature>
<name>A0A2S4PNI4_9PEZI</name>
<keyword evidence="3" id="KW-1185">Reference proteome</keyword>
<reference evidence="2 3" key="1">
    <citation type="submission" date="2017-10" db="EMBL/GenBank/DDBJ databases">
        <title>Development of genomic resources for the powdery mildew, Erysiphe pulchra.</title>
        <authorList>
            <person name="Wadl P.A."/>
            <person name="Mack B.M."/>
            <person name="Moore G."/>
            <person name="Beltz S.B."/>
        </authorList>
    </citation>
    <scope>NUCLEOTIDE SEQUENCE [LARGE SCALE GENOMIC DNA]</scope>
    <source>
        <strain evidence="2">Cflorida</strain>
    </source>
</reference>
<dbReference type="EMBL" id="PEDP01001480">
    <property type="protein sequence ID" value="POS83590.1"/>
    <property type="molecule type" value="Genomic_DNA"/>
</dbReference>
<evidence type="ECO:0000313" key="2">
    <source>
        <dbReference type="EMBL" id="POS83590.1"/>
    </source>
</evidence>
<dbReference type="Pfam" id="PF12937">
    <property type="entry name" value="F-box-like"/>
    <property type="match status" value="1"/>
</dbReference>
<dbReference type="InterPro" id="IPR036047">
    <property type="entry name" value="F-box-like_dom_sf"/>
</dbReference>
<dbReference type="AlphaFoldDB" id="A0A2S4PNI4"/>